<dbReference type="eggNOG" id="ENOG502TDTS">
    <property type="taxonomic scope" value="Eukaryota"/>
</dbReference>
<evidence type="ECO:0000256" key="1">
    <source>
        <dbReference type="SAM" id="MobiDB-lite"/>
    </source>
</evidence>
<dbReference type="GeneID" id="6493996"/>
<keyword evidence="2" id="KW-0732">Signal</keyword>
<proteinExistence type="predicted"/>
<reference evidence="3 4" key="1">
    <citation type="journal article" date="2007" name="Nature">
        <title>Evolution of genes and genomes on the Drosophila phylogeny.</title>
        <authorList>
            <consortium name="Drosophila 12 Genomes Consortium"/>
            <person name="Clark A.G."/>
            <person name="Eisen M.B."/>
            <person name="Smith D.R."/>
            <person name="Bergman C.M."/>
            <person name="Oliver B."/>
            <person name="Markow T.A."/>
            <person name="Kaufman T.C."/>
            <person name="Kellis M."/>
            <person name="Gelbart W."/>
            <person name="Iyer V.N."/>
            <person name="Pollard D.A."/>
            <person name="Sackton T.B."/>
            <person name="Larracuente A.M."/>
            <person name="Singh N.D."/>
            <person name="Abad J.P."/>
            <person name="Abt D.N."/>
            <person name="Adryan B."/>
            <person name="Aguade M."/>
            <person name="Akashi H."/>
            <person name="Anderson W.W."/>
            <person name="Aquadro C.F."/>
            <person name="Ardell D.H."/>
            <person name="Arguello R."/>
            <person name="Artieri C.G."/>
            <person name="Barbash D.A."/>
            <person name="Barker D."/>
            <person name="Barsanti P."/>
            <person name="Batterham P."/>
            <person name="Batzoglou S."/>
            <person name="Begun D."/>
            <person name="Bhutkar A."/>
            <person name="Blanco E."/>
            <person name="Bosak S.A."/>
            <person name="Bradley R.K."/>
            <person name="Brand A.D."/>
            <person name="Brent M.R."/>
            <person name="Brooks A.N."/>
            <person name="Brown R.H."/>
            <person name="Butlin R.K."/>
            <person name="Caggese C."/>
            <person name="Calvi B.R."/>
            <person name="Bernardo de Carvalho A."/>
            <person name="Caspi A."/>
            <person name="Castrezana S."/>
            <person name="Celniker S.E."/>
            <person name="Chang J.L."/>
            <person name="Chapple C."/>
            <person name="Chatterji S."/>
            <person name="Chinwalla A."/>
            <person name="Civetta A."/>
            <person name="Clifton S.W."/>
            <person name="Comeron J.M."/>
            <person name="Costello J.C."/>
            <person name="Coyne J.A."/>
            <person name="Daub J."/>
            <person name="David R.G."/>
            <person name="Delcher A.L."/>
            <person name="Delehaunty K."/>
            <person name="Do C.B."/>
            <person name="Ebling H."/>
            <person name="Edwards K."/>
            <person name="Eickbush T."/>
            <person name="Evans J.D."/>
            <person name="Filipski A."/>
            <person name="Findeiss S."/>
            <person name="Freyhult E."/>
            <person name="Fulton L."/>
            <person name="Fulton R."/>
            <person name="Garcia A.C."/>
            <person name="Gardiner A."/>
            <person name="Garfield D.A."/>
            <person name="Garvin B.E."/>
            <person name="Gibson G."/>
            <person name="Gilbert D."/>
            <person name="Gnerre S."/>
            <person name="Godfrey J."/>
            <person name="Good R."/>
            <person name="Gotea V."/>
            <person name="Gravely B."/>
            <person name="Greenberg A.J."/>
            <person name="Griffiths-Jones S."/>
            <person name="Gross S."/>
            <person name="Guigo R."/>
            <person name="Gustafson E.A."/>
            <person name="Haerty W."/>
            <person name="Hahn M.W."/>
            <person name="Halligan D.L."/>
            <person name="Halpern A.L."/>
            <person name="Halter G.M."/>
            <person name="Han M.V."/>
            <person name="Heger A."/>
            <person name="Hillier L."/>
            <person name="Hinrichs A.S."/>
            <person name="Holmes I."/>
            <person name="Hoskins R.A."/>
            <person name="Hubisz M.J."/>
            <person name="Hultmark D."/>
            <person name="Huntley M.A."/>
            <person name="Jaffe D.B."/>
            <person name="Jagadeeshan S."/>
            <person name="Jeck W.R."/>
            <person name="Johnson J."/>
            <person name="Jones C.D."/>
            <person name="Jordan W.C."/>
            <person name="Karpen G.H."/>
            <person name="Kataoka E."/>
            <person name="Keightley P.D."/>
            <person name="Kheradpour P."/>
            <person name="Kirkness E.F."/>
            <person name="Koerich L.B."/>
            <person name="Kristiansen K."/>
            <person name="Kudrna D."/>
            <person name="Kulathinal R.J."/>
            <person name="Kumar S."/>
            <person name="Kwok R."/>
            <person name="Lander E."/>
            <person name="Langley C.H."/>
            <person name="Lapoint R."/>
            <person name="Lazzaro B.P."/>
            <person name="Lee S.J."/>
            <person name="Levesque L."/>
            <person name="Li R."/>
            <person name="Lin C.F."/>
            <person name="Lin M.F."/>
            <person name="Lindblad-Toh K."/>
            <person name="Llopart A."/>
            <person name="Long M."/>
            <person name="Low L."/>
            <person name="Lozovsky E."/>
            <person name="Lu J."/>
            <person name="Luo M."/>
            <person name="Machado C.A."/>
            <person name="Makalowski W."/>
            <person name="Marzo M."/>
            <person name="Matsuda M."/>
            <person name="Matzkin L."/>
            <person name="McAllister B."/>
            <person name="McBride C.S."/>
            <person name="McKernan B."/>
            <person name="McKernan K."/>
            <person name="Mendez-Lago M."/>
            <person name="Minx P."/>
            <person name="Mollenhauer M.U."/>
            <person name="Montooth K."/>
            <person name="Mount S.M."/>
            <person name="Mu X."/>
            <person name="Myers E."/>
            <person name="Negre B."/>
            <person name="Newfeld S."/>
            <person name="Nielsen R."/>
            <person name="Noor M.A."/>
            <person name="O'Grady P."/>
            <person name="Pachter L."/>
            <person name="Papaceit M."/>
            <person name="Parisi M.J."/>
            <person name="Parisi M."/>
            <person name="Parts L."/>
            <person name="Pedersen J.S."/>
            <person name="Pesole G."/>
            <person name="Phillippy A.M."/>
            <person name="Ponting C.P."/>
            <person name="Pop M."/>
            <person name="Porcelli D."/>
            <person name="Powell J.R."/>
            <person name="Prohaska S."/>
            <person name="Pruitt K."/>
            <person name="Puig M."/>
            <person name="Quesneville H."/>
            <person name="Ram K.R."/>
            <person name="Rand D."/>
            <person name="Rasmussen M.D."/>
            <person name="Reed L.K."/>
            <person name="Reenan R."/>
            <person name="Reily A."/>
            <person name="Remington K.A."/>
            <person name="Rieger T.T."/>
            <person name="Ritchie M.G."/>
            <person name="Robin C."/>
            <person name="Rogers Y.H."/>
            <person name="Rohde C."/>
            <person name="Rozas J."/>
            <person name="Rubenfield M.J."/>
            <person name="Ruiz A."/>
            <person name="Russo S."/>
            <person name="Salzberg S.L."/>
            <person name="Sanchez-Gracia A."/>
            <person name="Saranga D.J."/>
            <person name="Sato H."/>
            <person name="Schaeffer S.W."/>
            <person name="Schatz M.C."/>
            <person name="Schlenke T."/>
            <person name="Schwartz R."/>
            <person name="Segarra C."/>
            <person name="Singh R.S."/>
            <person name="Sirot L."/>
            <person name="Sirota M."/>
            <person name="Sisneros N.B."/>
            <person name="Smith C.D."/>
            <person name="Smith T.F."/>
            <person name="Spieth J."/>
            <person name="Stage D.E."/>
            <person name="Stark A."/>
            <person name="Stephan W."/>
            <person name="Strausberg R.L."/>
            <person name="Strempel S."/>
            <person name="Sturgill D."/>
            <person name="Sutton G."/>
            <person name="Sutton G.G."/>
            <person name="Tao W."/>
            <person name="Teichmann S."/>
            <person name="Tobari Y.N."/>
            <person name="Tomimura Y."/>
            <person name="Tsolas J.M."/>
            <person name="Valente V.L."/>
            <person name="Venter E."/>
            <person name="Venter J.C."/>
            <person name="Vicario S."/>
            <person name="Vieira F.G."/>
            <person name="Vilella A.J."/>
            <person name="Villasante A."/>
            <person name="Walenz B."/>
            <person name="Wang J."/>
            <person name="Wasserman M."/>
            <person name="Watts T."/>
            <person name="Wilson D."/>
            <person name="Wilson R.K."/>
            <person name="Wing R.A."/>
            <person name="Wolfner M.F."/>
            <person name="Wong A."/>
            <person name="Wong G.K."/>
            <person name="Wu C.I."/>
            <person name="Wu G."/>
            <person name="Yamamoto D."/>
            <person name="Yang H.P."/>
            <person name="Yang S.P."/>
            <person name="Yorke J.A."/>
            <person name="Yoshida K."/>
            <person name="Zdobnov E."/>
            <person name="Zhang P."/>
            <person name="Zhang Y."/>
            <person name="Zimin A.V."/>
            <person name="Baldwin J."/>
            <person name="Abdouelleil A."/>
            <person name="Abdulkadir J."/>
            <person name="Abebe A."/>
            <person name="Abera B."/>
            <person name="Abreu J."/>
            <person name="Acer S.C."/>
            <person name="Aftuck L."/>
            <person name="Alexander A."/>
            <person name="An P."/>
            <person name="Anderson E."/>
            <person name="Anderson S."/>
            <person name="Arachi H."/>
            <person name="Azer M."/>
            <person name="Bachantsang P."/>
            <person name="Barry A."/>
            <person name="Bayul T."/>
            <person name="Berlin A."/>
            <person name="Bessette D."/>
            <person name="Bloom T."/>
            <person name="Blye J."/>
            <person name="Boguslavskiy L."/>
            <person name="Bonnet C."/>
            <person name="Boukhgalter B."/>
            <person name="Bourzgui I."/>
            <person name="Brown A."/>
            <person name="Cahill P."/>
            <person name="Channer S."/>
            <person name="Cheshatsang Y."/>
            <person name="Chuda L."/>
            <person name="Citroen M."/>
            <person name="Collymore A."/>
            <person name="Cooke P."/>
            <person name="Costello M."/>
            <person name="D'Aco K."/>
            <person name="Daza R."/>
            <person name="De Haan G."/>
            <person name="DeGray S."/>
            <person name="DeMaso C."/>
            <person name="Dhargay N."/>
            <person name="Dooley K."/>
            <person name="Dooley E."/>
            <person name="Doricent M."/>
            <person name="Dorje P."/>
            <person name="Dorjee K."/>
            <person name="Dupes A."/>
            <person name="Elong R."/>
            <person name="Falk J."/>
            <person name="Farina A."/>
            <person name="Faro S."/>
            <person name="Ferguson D."/>
            <person name="Fisher S."/>
            <person name="Foley C.D."/>
            <person name="Franke A."/>
            <person name="Friedrich D."/>
            <person name="Gadbois L."/>
            <person name="Gearin G."/>
            <person name="Gearin C.R."/>
            <person name="Giannoukos G."/>
            <person name="Goode T."/>
            <person name="Graham J."/>
            <person name="Grandbois E."/>
            <person name="Grewal S."/>
            <person name="Gyaltsen K."/>
            <person name="Hafez N."/>
            <person name="Hagos B."/>
            <person name="Hall J."/>
            <person name="Henson C."/>
            <person name="Hollinger A."/>
            <person name="Honan T."/>
            <person name="Huard M.D."/>
            <person name="Hughes L."/>
            <person name="Hurhula B."/>
            <person name="Husby M.E."/>
            <person name="Kamat A."/>
            <person name="Kanga B."/>
            <person name="Kashin S."/>
            <person name="Khazanovich D."/>
            <person name="Kisner P."/>
            <person name="Lance K."/>
            <person name="Lara M."/>
            <person name="Lee W."/>
            <person name="Lennon N."/>
            <person name="Letendre F."/>
            <person name="LeVine R."/>
            <person name="Lipovsky A."/>
            <person name="Liu X."/>
            <person name="Liu J."/>
            <person name="Liu S."/>
            <person name="Lokyitsang T."/>
            <person name="Lokyitsang Y."/>
            <person name="Lubonja R."/>
            <person name="Lui A."/>
            <person name="MacDonald P."/>
            <person name="Magnisalis V."/>
            <person name="Maru K."/>
            <person name="Matthews C."/>
            <person name="McCusker W."/>
            <person name="McDonough S."/>
            <person name="Mehta T."/>
            <person name="Meldrim J."/>
            <person name="Meneus L."/>
            <person name="Mihai O."/>
            <person name="Mihalev A."/>
            <person name="Mihova T."/>
            <person name="Mittelman R."/>
            <person name="Mlenga V."/>
            <person name="Montmayeur A."/>
            <person name="Mulrain L."/>
            <person name="Navidi A."/>
            <person name="Naylor J."/>
            <person name="Negash T."/>
            <person name="Nguyen T."/>
            <person name="Nguyen N."/>
            <person name="Nicol R."/>
            <person name="Norbu C."/>
            <person name="Norbu N."/>
            <person name="Novod N."/>
            <person name="O'Neill B."/>
            <person name="Osman S."/>
            <person name="Markiewicz E."/>
            <person name="Oyono O.L."/>
            <person name="Patti C."/>
            <person name="Phunkhang P."/>
            <person name="Pierre F."/>
            <person name="Priest M."/>
            <person name="Raghuraman S."/>
            <person name="Rege F."/>
            <person name="Reyes R."/>
            <person name="Rise C."/>
            <person name="Rogov P."/>
            <person name="Ross K."/>
            <person name="Ryan E."/>
            <person name="Settipalli S."/>
            <person name="Shea T."/>
            <person name="Sherpa N."/>
            <person name="Shi L."/>
            <person name="Shih D."/>
            <person name="Sparrow T."/>
            <person name="Spaulding J."/>
            <person name="Stalker J."/>
            <person name="Stange-Thomann N."/>
            <person name="Stavropoulos S."/>
            <person name="Stone C."/>
            <person name="Strader C."/>
            <person name="Tesfaye S."/>
            <person name="Thomson T."/>
            <person name="Thoulutsang Y."/>
            <person name="Thoulutsang D."/>
            <person name="Topham K."/>
            <person name="Topping I."/>
            <person name="Tsamla T."/>
            <person name="Vassiliev H."/>
            <person name="Vo A."/>
            <person name="Wangchuk T."/>
            <person name="Wangdi T."/>
            <person name="Weiand M."/>
            <person name="Wilkinson J."/>
            <person name="Wilson A."/>
            <person name="Yadav S."/>
            <person name="Young G."/>
            <person name="Yu Q."/>
            <person name="Zembek L."/>
            <person name="Zhong D."/>
            <person name="Zimmer A."/>
            <person name="Zwirko Z."/>
            <person name="Jaffe D.B."/>
            <person name="Alvarez P."/>
            <person name="Brockman W."/>
            <person name="Butler J."/>
            <person name="Chin C."/>
            <person name="Gnerre S."/>
            <person name="Grabherr M."/>
            <person name="Kleber M."/>
            <person name="Mauceli E."/>
            <person name="MacCallum I."/>
        </authorList>
    </citation>
    <scope>NUCLEOTIDE SEQUENCE [LARGE SCALE GENOMIC DNA]</scope>
    <source>
        <strain evidence="4">Tucson 14024-0371.13</strain>
    </source>
</reference>
<keyword evidence="4" id="KW-1185">Reference proteome</keyword>
<dbReference type="HOGENOM" id="CLU_059242_0_0_1"/>
<sequence>MTKMNLFLIFGCVIMALMQPQPGQCLRMKRSQTGTTSNQTTAAFATEPPKVESTTVVALNSTTTTIRAKDENCTTSKTTTVVPIDITLTEKPKAPGKGDPVELRRAKRRMELDEPRKPHHKHRHQGVADPVAATQSHSTPIVAPLAAPMPPSQAPPPFVYYNKMISPDGKHEVKEFELLAPNMVIESVQQELNYGPEMLPPELAGVLLLNAADNVPHAHSGGSKHHHKHKSSPALPPMLYMLQQLLQPTFEGNSVVEPPKEPRHRMNSPLYQFLDGAMDLRNNQDLVLEHLLGDHLELEHEKDMEPKRNAKDKNGKKNKEASKQDLFIPNEPQDELLVSCPIHHEIHPNRNGEMVDDEVVLVNECHVV</sequence>
<evidence type="ECO:0000313" key="3">
    <source>
        <dbReference type="EMBL" id="EDV37994.2"/>
    </source>
</evidence>
<dbReference type="AlphaFoldDB" id="B3MHY4"/>
<dbReference type="KEGG" id="dan:6493996"/>
<accession>B3MHY4</accession>
<organism evidence="3 4">
    <name type="scientific">Drosophila ananassae</name>
    <name type="common">Fruit fly</name>
    <dbReference type="NCBI Taxonomy" id="7217"/>
    <lineage>
        <taxon>Eukaryota</taxon>
        <taxon>Metazoa</taxon>
        <taxon>Ecdysozoa</taxon>
        <taxon>Arthropoda</taxon>
        <taxon>Hexapoda</taxon>
        <taxon>Insecta</taxon>
        <taxon>Pterygota</taxon>
        <taxon>Neoptera</taxon>
        <taxon>Endopterygota</taxon>
        <taxon>Diptera</taxon>
        <taxon>Brachycera</taxon>
        <taxon>Muscomorpha</taxon>
        <taxon>Ephydroidea</taxon>
        <taxon>Drosophilidae</taxon>
        <taxon>Drosophila</taxon>
        <taxon>Sophophora</taxon>
    </lineage>
</organism>
<gene>
    <name evidence="3" type="primary">Dana\GF11131</name>
    <name evidence="3" type="synonym">dana_GLEANR_11201</name>
    <name evidence="3" type="ORF">GF11131</name>
</gene>
<protein>
    <recommendedName>
        <fullName evidence="5">DUF4794 domain-containing protein</fullName>
    </recommendedName>
</protein>
<evidence type="ECO:0008006" key="5">
    <source>
        <dbReference type="Google" id="ProtNLM"/>
    </source>
</evidence>
<dbReference type="STRING" id="7217.B3MHY4"/>
<feature type="region of interest" description="Disordered" evidence="1">
    <location>
        <begin position="299"/>
        <end position="330"/>
    </location>
</feature>
<evidence type="ECO:0000256" key="2">
    <source>
        <dbReference type="SAM" id="SignalP"/>
    </source>
</evidence>
<feature type="compositionally biased region" description="Basic and acidic residues" evidence="1">
    <location>
        <begin position="299"/>
        <end position="323"/>
    </location>
</feature>
<dbReference type="EMBL" id="CH902619">
    <property type="protein sequence ID" value="EDV37994.2"/>
    <property type="molecule type" value="Genomic_DNA"/>
</dbReference>
<feature type="region of interest" description="Disordered" evidence="1">
    <location>
        <begin position="111"/>
        <end position="133"/>
    </location>
</feature>
<name>B3MHY4_DROAN</name>
<dbReference type="InParanoid" id="B3MHY4"/>
<feature type="chain" id="PRO_5006454750" description="DUF4794 domain-containing protein" evidence="2">
    <location>
        <begin position="26"/>
        <end position="368"/>
    </location>
</feature>
<dbReference type="Proteomes" id="UP000007801">
    <property type="component" value="Unassembled WGS sequence"/>
</dbReference>
<evidence type="ECO:0000313" key="4">
    <source>
        <dbReference type="Proteomes" id="UP000007801"/>
    </source>
</evidence>
<feature type="signal peptide" evidence="2">
    <location>
        <begin position="1"/>
        <end position="25"/>
    </location>
</feature>
<dbReference type="OrthoDB" id="7883881at2759"/>